<dbReference type="InterPro" id="IPR037171">
    <property type="entry name" value="NagB/RpiA_transferase-like"/>
</dbReference>
<gene>
    <name evidence="6" type="ORF">Z955_01295</name>
</gene>
<feature type="binding site" evidence="4">
    <location>
        <position position="51"/>
    </location>
    <ligand>
        <name>substrate</name>
    </ligand>
</feature>
<proteinExistence type="inferred from homology"/>
<dbReference type="PANTHER" id="PTHR23407:SF1">
    <property type="entry name" value="5-FORMYLTETRAHYDROFOLATE CYCLO-LIGASE"/>
    <property type="match status" value="1"/>
</dbReference>
<dbReference type="Proteomes" id="UP000030014">
    <property type="component" value="Unassembled WGS sequence"/>
</dbReference>
<evidence type="ECO:0000313" key="7">
    <source>
        <dbReference type="Proteomes" id="UP000030014"/>
    </source>
</evidence>
<evidence type="ECO:0000256" key="5">
    <source>
        <dbReference type="RuleBase" id="RU361279"/>
    </source>
</evidence>
<dbReference type="PIRSF" id="PIRSF006806">
    <property type="entry name" value="FTHF_cligase"/>
    <property type="match status" value="1"/>
</dbReference>
<organism evidence="6 7">
    <name type="scientific">Clostridium botulinum C/D str. DC5</name>
    <dbReference type="NCBI Taxonomy" id="1443128"/>
    <lineage>
        <taxon>Bacteria</taxon>
        <taxon>Bacillati</taxon>
        <taxon>Bacillota</taxon>
        <taxon>Clostridia</taxon>
        <taxon>Eubacteriales</taxon>
        <taxon>Clostridiaceae</taxon>
        <taxon>Clostridium</taxon>
    </lineage>
</organism>
<comment type="cofactor">
    <cofactor evidence="5">
        <name>Mg(2+)</name>
        <dbReference type="ChEBI" id="CHEBI:18420"/>
    </cofactor>
</comment>
<dbReference type="EMBL" id="JDRY01000007">
    <property type="protein sequence ID" value="KGN01505.1"/>
    <property type="molecule type" value="Genomic_DNA"/>
</dbReference>
<evidence type="ECO:0000313" key="6">
    <source>
        <dbReference type="EMBL" id="KGN01505.1"/>
    </source>
</evidence>
<feature type="binding site" evidence="4">
    <location>
        <begin position="134"/>
        <end position="142"/>
    </location>
    <ligand>
        <name>ATP</name>
        <dbReference type="ChEBI" id="CHEBI:30616"/>
    </ligand>
</feature>
<dbReference type="PANTHER" id="PTHR23407">
    <property type="entry name" value="ATPASE INHIBITOR/5-FORMYLTETRAHYDROFOLATE CYCLO-LIGASE"/>
    <property type="match status" value="1"/>
</dbReference>
<reference evidence="6 7" key="1">
    <citation type="submission" date="2014-01" db="EMBL/GenBank/DDBJ databases">
        <title>Plasmidome dynamics in the species complex Clostridium novyi sensu lato converts strains of independent lineages into distinctly different pathogens.</title>
        <authorList>
            <person name="Skarin H."/>
            <person name="Segerman B."/>
        </authorList>
    </citation>
    <scope>NUCLEOTIDE SEQUENCE [LARGE SCALE GENOMIC DNA]</scope>
    <source>
        <strain evidence="6 7">DC5</strain>
    </source>
</reference>
<evidence type="ECO:0000256" key="3">
    <source>
        <dbReference type="ARBA" id="ARBA00022840"/>
    </source>
</evidence>
<evidence type="ECO:0000256" key="2">
    <source>
        <dbReference type="ARBA" id="ARBA00022741"/>
    </source>
</evidence>
<keyword evidence="2 4" id="KW-0547">Nucleotide-binding</keyword>
<dbReference type="GO" id="GO:0009396">
    <property type="term" value="P:folic acid-containing compound biosynthetic process"/>
    <property type="evidence" value="ECO:0007669"/>
    <property type="project" value="TreeGrafter"/>
</dbReference>
<accession>A0A0A0IJ50</accession>
<comment type="catalytic activity">
    <reaction evidence="5">
        <text>(6S)-5-formyl-5,6,7,8-tetrahydrofolate + ATP = (6R)-5,10-methenyltetrahydrofolate + ADP + phosphate</text>
        <dbReference type="Rhea" id="RHEA:10488"/>
        <dbReference type="ChEBI" id="CHEBI:30616"/>
        <dbReference type="ChEBI" id="CHEBI:43474"/>
        <dbReference type="ChEBI" id="CHEBI:57455"/>
        <dbReference type="ChEBI" id="CHEBI:57457"/>
        <dbReference type="ChEBI" id="CHEBI:456216"/>
        <dbReference type="EC" id="6.3.3.2"/>
    </reaction>
</comment>
<feature type="binding site" evidence="4">
    <location>
        <begin position="5"/>
        <end position="9"/>
    </location>
    <ligand>
        <name>ATP</name>
        <dbReference type="ChEBI" id="CHEBI:30616"/>
    </ligand>
</feature>
<name>A0A0A0IJ50_CLOBO</name>
<dbReference type="GO" id="GO:0005524">
    <property type="term" value="F:ATP binding"/>
    <property type="evidence" value="ECO:0007669"/>
    <property type="project" value="UniProtKB-KW"/>
</dbReference>
<dbReference type="GO" id="GO:0046872">
    <property type="term" value="F:metal ion binding"/>
    <property type="evidence" value="ECO:0007669"/>
    <property type="project" value="UniProtKB-KW"/>
</dbReference>
<dbReference type="Gene3D" id="3.40.50.10420">
    <property type="entry name" value="NagB/RpiA/CoA transferase-like"/>
    <property type="match status" value="1"/>
</dbReference>
<dbReference type="AlphaFoldDB" id="A0A0A0IJ50"/>
<dbReference type="InterPro" id="IPR002698">
    <property type="entry name" value="FTHF_cligase"/>
</dbReference>
<dbReference type="EC" id="6.3.3.2" evidence="5"/>
<evidence type="ECO:0000256" key="4">
    <source>
        <dbReference type="PIRSR" id="PIRSR006806-1"/>
    </source>
</evidence>
<dbReference type="Pfam" id="PF01812">
    <property type="entry name" value="5-FTHF_cyc-lig"/>
    <property type="match status" value="1"/>
</dbReference>
<keyword evidence="6" id="KW-0436">Ligase</keyword>
<dbReference type="InterPro" id="IPR024185">
    <property type="entry name" value="FTHF_cligase-like_sf"/>
</dbReference>
<feature type="binding site" evidence="4">
    <location>
        <position position="56"/>
    </location>
    <ligand>
        <name>substrate</name>
    </ligand>
</feature>
<sequence length="183" mass="21055">MVKEKDRIRKVIKNKRNSLNQIDKAIKDKDIFNKVIESEIYKKSKVIFIYVSFNGEVDTHRIIKYSLNNGKIICVPKVIPKSKYMNAVKITSFDKLIKGAYGILEPKDSCELVDKNDIDLVFMPGMAFDKNGRRIGYGGGFYDLFLQKLNDKVPKIALAYRFQVLNSIPCEEHDISVDRIISD</sequence>
<keyword evidence="3 4" id="KW-0067">ATP-binding</keyword>
<comment type="caution">
    <text evidence="6">The sequence shown here is derived from an EMBL/GenBank/DDBJ whole genome shotgun (WGS) entry which is preliminary data.</text>
</comment>
<comment type="similarity">
    <text evidence="1 5">Belongs to the 5-formyltetrahydrofolate cyclo-ligase family.</text>
</comment>
<evidence type="ECO:0000256" key="1">
    <source>
        <dbReference type="ARBA" id="ARBA00010638"/>
    </source>
</evidence>
<dbReference type="SUPFAM" id="SSF100950">
    <property type="entry name" value="NagB/RpiA/CoA transferase-like"/>
    <property type="match status" value="1"/>
</dbReference>
<keyword evidence="5" id="KW-0479">Metal-binding</keyword>
<keyword evidence="5" id="KW-0460">Magnesium</keyword>
<protein>
    <recommendedName>
        <fullName evidence="5">5-formyltetrahydrofolate cyclo-ligase</fullName>
        <ecNumber evidence="5">6.3.3.2</ecNumber>
    </recommendedName>
</protein>
<dbReference type="GO" id="GO:0030272">
    <property type="term" value="F:5-formyltetrahydrofolate cyclo-ligase activity"/>
    <property type="evidence" value="ECO:0007669"/>
    <property type="project" value="UniProtKB-EC"/>
</dbReference>
<dbReference type="GO" id="GO:0035999">
    <property type="term" value="P:tetrahydrofolate interconversion"/>
    <property type="evidence" value="ECO:0007669"/>
    <property type="project" value="TreeGrafter"/>
</dbReference>
<dbReference type="NCBIfam" id="TIGR02727">
    <property type="entry name" value="MTHFS_bact"/>
    <property type="match status" value="1"/>
</dbReference>